<dbReference type="EMBL" id="LKHV02000001">
    <property type="protein sequence ID" value="MCS5707776.1"/>
    <property type="molecule type" value="Genomic_DNA"/>
</dbReference>
<proteinExistence type="predicted"/>
<reference evidence="1" key="1">
    <citation type="journal article" date="2016" name="Genome Announc.">
        <title>Draft Genome Sequences of Two Novel Amoeba-Resistant Intranuclear Bacteria, 'Candidatus Berkiella cookevillensis' and 'Candidatus Berkiella aquae'.</title>
        <authorList>
            <person name="Mehari Y.T."/>
            <person name="Arivett B.A."/>
            <person name="Farone A.L."/>
            <person name="Gunderson J.H."/>
            <person name="Farone M.B."/>
        </authorList>
    </citation>
    <scope>NUCLEOTIDE SEQUENCE</scope>
    <source>
        <strain evidence="1">CC99</strain>
    </source>
</reference>
<gene>
    <name evidence="1" type="ORF">CC99x_002535</name>
</gene>
<evidence type="ECO:0000313" key="1">
    <source>
        <dbReference type="EMBL" id="MCS5707776.1"/>
    </source>
</evidence>
<protein>
    <submittedName>
        <fullName evidence="1">Uncharacterized protein</fullName>
    </submittedName>
</protein>
<name>A0AAE3L2S3_9GAMM</name>
<comment type="caution">
    <text evidence="1">The sequence shown here is derived from an EMBL/GenBank/DDBJ whole genome shotgun (WGS) entry which is preliminary data.</text>
</comment>
<dbReference type="AlphaFoldDB" id="A0AAE3L2S3"/>
<dbReference type="RefSeq" id="WP_057625582.1">
    <property type="nucleotide sequence ID" value="NZ_LKHV02000001.1"/>
</dbReference>
<sequence>MLFGMLRKGGMYLSAKYAEKQNRELNEFLKRAEKNFKKRNEIKEVKFKVGFNEWRIDNFELVKQLLLSADPMVQLPEGCLMDEYPKFLG</sequence>
<accession>A0AAE3L2S3</accession>
<organism evidence="1 2">
    <name type="scientific">Candidatus Berkiella cookevillensis</name>
    <dbReference type="NCBI Taxonomy" id="437022"/>
    <lineage>
        <taxon>Bacteria</taxon>
        <taxon>Pseudomonadati</taxon>
        <taxon>Pseudomonadota</taxon>
        <taxon>Gammaproteobacteria</taxon>
        <taxon>Candidatus Berkiellales</taxon>
        <taxon>Candidatus Berkiellaceae</taxon>
        <taxon>Candidatus Berkiella</taxon>
    </lineage>
</organism>
<dbReference type="Proteomes" id="UP000051494">
    <property type="component" value="Unassembled WGS sequence"/>
</dbReference>
<reference evidence="1" key="2">
    <citation type="submission" date="2021-06" db="EMBL/GenBank/DDBJ databases">
        <title>Genomic Description and Analysis of Intracellular Bacteria, Candidatus Berkiella cookevillensis and Candidatus Berkiella aquae.</title>
        <authorList>
            <person name="Kidane D.T."/>
            <person name="Mehari Y.T."/>
            <person name="Rice F.C."/>
            <person name="Arivett B.A."/>
            <person name="Farone A.L."/>
            <person name="Berk S.G."/>
            <person name="Farone M.B."/>
        </authorList>
    </citation>
    <scope>NUCLEOTIDE SEQUENCE</scope>
    <source>
        <strain evidence="1">CC99</strain>
    </source>
</reference>
<keyword evidence="2" id="KW-1185">Reference proteome</keyword>
<evidence type="ECO:0000313" key="2">
    <source>
        <dbReference type="Proteomes" id="UP000051494"/>
    </source>
</evidence>